<sequence length="346" mass="38699">MSIDFNEINYLQDPDQEHLKSDYNQFLMSISGPTVIDISGKDQTRTRVITTLIHGNESSGLIASHRWLSALGSTSRPTTNLRFIFCSPEAASKSPRLTHRVLPGGMDLNRCFGKDIDYGYFKRAKIIEKAISEVNPEVLVDLHNTSGFSPAFSVSTAKNEMALSLTSLFCQSLVLSDIRLGALMEQDFGCESITIECGSSEDAQSHEVAFMGIEKLATLDDISCCHHKLNVDIYLKPLRLRLKPDIELSYSCIDEGRDGVTLCNNIEQHNFGVLRANQMLGWLDDNGLKNLQIIDTNGKNVIDTFFTLRDNQLVTKVDLDIFMATKNNDIAKTDCLLYMVPQNFKL</sequence>
<organism evidence="6 7">
    <name type="scientific">Thalassotalea nanhaiensis</name>
    <dbReference type="NCBI Taxonomy" id="3065648"/>
    <lineage>
        <taxon>Bacteria</taxon>
        <taxon>Pseudomonadati</taxon>
        <taxon>Pseudomonadota</taxon>
        <taxon>Gammaproteobacteria</taxon>
        <taxon>Alteromonadales</taxon>
        <taxon>Colwelliaceae</taxon>
        <taxon>Thalassotalea</taxon>
    </lineage>
</organism>
<dbReference type="SUPFAM" id="SSF53187">
    <property type="entry name" value="Zn-dependent exopeptidases"/>
    <property type="match status" value="1"/>
</dbReference>
<dbReference type="Proteomes" id="UP001248581">
    <property type="component" value="Chromosome"/>
</dbReference>
<gene>
    <name evidence="6" type="ORF">RI845_06755</name>
</gene>
<evidence type="ECO:0000256" key="2">
    <source>
        <dbReference type="ARBA" id="ARBA00022723"/>
    </source>
</evidence>
<evidence type="ECO:0000256" key="1">
    <source>
        <dbReference type="ARBA" id="ARBA00001947"/>
    </source>
</evidence>
<dbReference type="EMBL" id="CP134146">
    <property type="protein sequence ID" value="WNC69834.1"/>
    <property type="molecule type" value="Genomic_DNA"/>
</dbReference>
<name>A0ABY9TMM4_9GAMM</name>
<dbReference type="InterPro" id="IPR050178">
    <property type="entry name" value="AspA/AstE_fam"/>
</dbReference>
<dbReference type="PANTHER" id="PTHR15162:SF7">
    <property type="entry name" value="SUCCINYLGLUTAMATE DESUCCINYLASE"/>
    <property type="match status" value="1"/>
</dbReference>
<dbReference type="Gene3D" id="3.40.630.10">
    <property type="entry name" value="Zn peptidases"/>
    <property type="match status" value="1"/>
</dbReference>
<reference evidence="7" key="1">
    <citation type="submission" date="2023-09" db="EMBL/GenBank/DDBJ databases">
        <authorList>
            <person name="Li S."/>
            <person name="Li X."/>
            <person name="Zhang C."/>
            <person name="Zhao Z."/>
        </authorList>
    </citation>
    <scope>NUCLEOTIDE SEQUENCE [LARGE SCALE GENOMIC DNA]</scope>
    <source>
        <strain evidence="7">SQ345</strain>
    </source>
</reference>
<evidence type="ECO:0000313" key="6">
    <source>
        <dbReference type="EMBL" id="WNC69834.1"/>
    </source>
</evidence>
<keyword evidence="2" id="KW-0479">Metal-binding</keyword>
<proteinExistence type="predicted"/>
<protein>
    <submittedName>
        <fullName evidence="6">Succinylglutamate desuccinylase/aspartoacylase family protein</fullName>
    </submittedName>
</protein>
<keyword evidence="7" id="KW-1185">Reference proteome</keyword>
<evidence type="ECO:0000259" key="5">
    <source>
        <dbReference type="Pfam" id="PF24827"/>
    </source>
</evidence>
<dbReference type="PANTHER" id="PTHR15162">
    <property type="entry name" value="ASPARTOACYLASE"/>
    <property type="match status" value="1"/>
</dbReference>
<dbReference type="Pfam" id="PF24827">
    <property type="entry name" value="AstE_AspA_cat"/>
    <property type="match status" value="1"/>
</dbReference>
<evidence type="ECO:0000256" key="3">
    <source>
        <dbReference type="ARBA" id="ARBA00022801"/>
    </source>
</evidence>
<feature type="domain" description="Succinylglutamate desuccinylase/Aspartoacylase catalytic" evidence="5">
    <location>
        <begin position="45"/>
        <end position="149"/>
    </location>
</feature>
<comment type="cofactor">
    <cofactor evidence="1">
        <name>Zn(2+)</name>
        <dbReference type="ChEBI" id="CHEBI:29105"/>
    </cofactor>
</comment>
<accession>A0ABY9TMM4</accession>
<evidence type="ECO:0000256" key="4">
    <source>
        <dbReference type="ARBA" id="ARBA00022833"/>
    </source>
</evidence>
<keyword evidence="4" id="KW-0862">Zinc</keyword>
<evidence type="ECO:0000313" key="7">
    <source>
        <dbReference type="Proteomes" id="UP001248581"/>
    </source>
</evidence>
<keyword evidence="3" id="KW-0378">Hydrolase</keyword>
<dbReference type="InterPro" id="IPR055438">
    <property type="entry name" value="AstE_AspA_cat"/>
</dbReference>
<dbReference type="RefSeq" id="WP_348388976.1">
    <property type="nucleotide sequence ID" value="NZ_CP134146.1"/>
</dbReference>